<dbReference type="EMBL" id="KZ293782">
    <property type="protein sequence ID" value="PBK79358.1"/>
    <property type="molecule type" value="Genomic_DNA"/>
</dbReference>
<feature type="region of interest" description="Disordered" evidence="1">
    <location>
        <begin position="225"/>
        <end position="250"/>
    </location>
</feature>
<organism evidence="2 3">
    <name type="scientific">Armillaria gallica</name>
    <name type="common">Bulbous honey fungus</name>
    <name type="synonym">Armillaria bulbosa</name>
    <dbReference type="NCBI Taxonomy" id="47427"/>
    <lineage>
        <taxon>Eukaryota</taxon>
        <taxon>Fungi</taxon>
        <taxon>Dikarya</taxon>
        <taxon>Basidiomycota</taxon>
        <taxon>Agaricomycotina</taxon>
        <taxon>Agaricomycetes</taxon>
        <taxon>Agaricomycetidae</taxon>
        <taxon>Agaricales</taxon>
        <taxon>Marasmiineae</taxon>
        <taxon>Physalacriaceae</taxon>
        <taxon>Armillaria</taxon>
    </lineage>
</organism>
<gene>
    <name evidence="2" type="ORF">ARMGADRAFT_1102098</name>
</gene>
<evidence type="ECO:0000313" key="3">
    <source>
        <dbReference type="Proteomes" id="UP000217790"/>
    </source>
</evidence>
<evidence type="ECO:0000313" key="2">
    <source>
        <dbReference type="EMBL" id="PBK79358.1"/>
    </source>
</evidence>
<dbReference type="Proteomes" id="UP000217790">
    <property type="component" value="Unassembled WGS sequence"/>
</dbReference>
<accession>A0A2H3CLU2</accession>
<feature type="compositionally biased region" description="Polar residues" evidence="1">
    <location>
        <begin position="238"/>
        <end position="250"/>
    </location>
</feature>
<keyword evidence="3" id="KW-1185">Reference proteome</keyword>
<name>A0A2H3CLU2_ARMGA</name>
<dbReference type="AlphaFoldDB" id="A0A2H3CLU2"/>
<reference evidence="3" key="1">
    <citation type="journal article" date="2017" name="Nat. Ecol. Evol.">
        <title>Genome expansion and lineage-specific genetic innovations in the forest pathogenic fungi Armillaria.</title>
        <authorList>
            <person name="Sipos G."/>
            <person name="Prasanna A.N."/>
            <person name="Walter M.C."/>
            <person name="O'Connor E."/>
            <person name="Balint B."/>
            <person name="Krizsan K."/>
            <person name="Kiss B."/>
            <person name="Hess J."/>
            <person name="Varga T."/>
            <person name="Slot J."/>
            <person name="Riley R."/>
            <person name="Boka B."/>
            <person name="Rigling D."/>
            <person name="Barry K."/>
            <person name="Lee J."/>
            <person name="Mihaltcheva S."/>
            <person name="LaButti K."/>
            <person name="Lipzen A."/>
            <person name="Waldron R."/>
            <person name="Moloney N.M."/>
            <person name="Sperisen C."/>
            <person name="Kredics L."/>
            <person name="Vagvoelgyi C."/>
            <person name="Patrignani A."/>
            <person name="Fitzpatrick D."/>
            <person name="Nagy I."/>
            <person name="Doyle S."/>
            <person name="Anderson J.B."/>
            <person name="Grigoriev I.V."/>
            <person name="Gueldener U."/>
            <person name="Muensterkoetter M."/>
            <person name="Nagy L.G."/>
        </authorList>
    </citation>
    <scope>NUCLEOTIDE SEQUENCE [LARGE SCALE GENOMIC DNA]</scope>
    <source>
        <strain evidence="3">Ar21-2</strain>
    </source>
</reference>
<evidence type="ECO:0000256" key="1">
    <source>
        <dbReference type="SAM" id="MobiDB-lite"/>
    </source>
</evidence>
<proteinExistence type="predicted"/>
<dbReference type="InParanoid" id="A0A2H3CLU2"/>
<sequence length="250" mass="28154">MPINMAAKKLTLDYPKRAIFRSRDHNASKDAKSNSRSFYVQVHIEAQTPNTSYESDVSSCSYAIRRFLVLCGRCAACCCPPMSPYPTTCKLRLNVGVAFRAKCPAQWGMDQGGDVENIPRTFKDCCINNEFCEARELKIRLRISFGAVTVKRWVNEQQYLCRRETLMSQKVRESTRRREYPFKIWPVKPTSEANVARSDGHLLGLISPGLGTKQHAFDSSVSIQTNTESIPGSKKGRTQANRQGFEGQSA</sequence>
<protein>
    <submittedName>
        <fullName evidence="2">Uncharacterized protein</fullName>
    </submittedName>
</protein>